<feature type="compositionally biased region" description="Basic and acidic residues" evidence="2">
    <location>
        <begin position="332"/>
        <end position="345"/>
    </location>
</feature>
<keyword evidence="1" id="KW-0862">Zinc</keyword>
<dbReference type="GO" id="GO:0004674">
    <property type="term" value="F:protein serine/threonine kinase activity"/>
    <property type="evidence" value="ECO:0007669"/>
    <property type="project" value="TreeGrafter"/>
</dbReference>
<evidence type="ECO:0000256" key="1">
    <source>
        <dbReference type="PROSITE-ProRule" id="PRU00042"/>
    </source>
</evidence>
<dbReference type="EMBL" id="ML978335">
    <property type="protein sequence ID" value="KAF2023604.1"/>
    <property type="molecule type" value="Genomic_DNA"/>
</dbReference>
<dbReference type="OrthoDB" id="9992527at2759"/>
<dbReference type="InterPro" id="IPR000719">
    <property type="entry name" value="Prot_kinase_dom"/>
</dbReference>
<reference evidence="5" key="1">
    <citation type="journal article" date="2020" name="Stud. Mycol.">
        <title>101 Dothideomycetes genomes: a test case for predicting lifestyles and emergence of pathogens.</title>
        <authorList>
            <person name="Haridas S."/>
            <person name="Albert R."/>
            <person name="Binder M."/>
            <person name="Bloem J."/>
            <person name="Labutti K."/>
            <person name="Salamov A."/>
            <person name="Andreopoulos B."/>
            <person name="Baker S."/>
            <person name="Barry K."/>
            <person name="Bills G."/>
            <person name="Bluhm B."/>
            <person name="Cannon C."/>
            <person name="Castanera R."/>
            <person name="Culley D."/>
            <person name="Daum C."/>
            <person name="Ezra D."/>
            <person name="Gonzalez J."/>
            <person name="Henrissat B."/>
            <person name="Kuo A."/>
            <person name="Liang C."/>
            <person name="Lipzen A."/>
            <person name="Lutzoni F."/>
            <person name="Magnuson J."/>
            <person name="Mondo S."/>
            <person name="Nolan M."/>
            <person name="Ohm R."/>
            <person name="Pangilinan J."/>
            <person name="Park H.-J."/>
            <person name="Ramirez L."/>
            <person name="Alfaro M."/>
            <person name="Sun H."/>
            <person name="Tritt A."/>
            <person name="Yoshinaga Y."/>
            <person name="Zwiers L.-H."/>
            <person name="Turgeon B."/>
            <person name="Goodwin S."/>
            <person name="Spatafora J."/>
            <person name="Crous P."/>
            <person name="Grigoriev I."/>
        </authorList>
    </citation>
    <scope>NUCLEOTIDE SEQUENCE</scope>
    <source>
        <strain evidence="5">CBS 110217</strain>
    </source>
</reference>
<evidence type="ECO:0000313" key="6">
    <source>
        <dbReference type="Proteomes" id="UP000799777"/>
    </source>
</evidence>
<dbReference type="InterPro" id="IPR011009">
    <property type="entry name" value="Kinase-like_dom_sf"/>
</dbReference>
<keyword evidence="1" id="KW-0479">Metal-binding</keyword>
<protein>
    <recommendedName>
        <fullName evidence="7">Protein kinase domain-containing protein</fullName>
    </recommendedName>
</protein>
<feature type="compositionally biased region" description="Acidic residues" evidence="2">
    <location>
        <begin position="300"/>
        <end position="318"/>
    </location>
</feature>
<dbReference type="Proteomes" id="UP000799777">
    <property type="component" value="Unassembled WGS sequence"/>
</dbReference>
<dbReference type="PANTHER" id="PTHR24359:SF1">
    <property type="entry name" value="INHIBITOR OF NUCLEAR FACTOR KAPPA-B KINASE EPSILON SUBUNIT HOMOLOG 1-RELATED"/>
    <property type="match status" value="1"/>
</dbReference>
<evidence type="ECO:0000313" key="5">
    <source>
        <dbReference type="EMBL" id="KAF2023604.1"/>
    </source>
</evidence>
<comment type="caution">
    <text evidence="5">The sequence shown here is derived from an EMBL/GenBank/DDBJ whole genome shotgun (WGS) entry which is preliminary data.</text>
</comment>
<keyword evidence="6" id="KW-1185">Reference proteome</keyword>
<name>A0A9P4GXP0_9PLEO</name>
<dbReference type="SMART" id="SM00220">
    <property type="entry name" value="S_TKc"/>
    <property type="match status" value="1"/>
</dbReference>
<accession>A0A9P4GXP0</accession>
<dbReference type="AlphaFoldDB" id="A0A9P4GXP0"/>
<evidence type="ECO:0000259" key="3">
    <source>
        <dbReference type="PROSITE" id="PS50011"/>
    </source>
</evidence>
<dbReference type="GO" id="GO:0008270">
    <property type="term" value="F:zinc ion binding"/>
    <property type="evidence" value="ECO:0007669"/>
    <property type="project" value="UniProtKB-KW"/>
</dbReference>
<keyword evidence="1" id="KW-0863">Zinc-finger</keyword>
<dbReference type="PROSITE" id="PS50011">
    <property type="entry name" value="PROTEIN_KINASE_DOM"/>
    <property type="match status" value="1"/>
</dbReference>
<gene>
    <name evidence="5" type="ORF">EK21DRAFT_94764</name>
</gene>
<sequence>MPAKVTVFYMRLWSSALMPGSTTSLSLRHPVLIQLAMRRSLPSFSTGRTRSCGLGTHTIGALRPTPRFSSFAASCRSPKTASKNGSSNCGGLATHGHMRLQGPSRFFQTEWQTSMPWKSIGIYRLSYCFLSLDLADGRDVGLEEKPCTASHSFLDNALNRHTIQQSFPDATGIDASSSLQPLRKLISRVSRNKIAKGCGAIRNYERQIGRYPCSFCGRLFKTVADLFRHEEIVFPEQFWFCFEYGDPEHPYWNHLFTTKDKYRDHITKVHAGHALQKRRLPADISRTLDQGTQHLVNFDQGDDDDDDDPDDDDDDDQSNDGGPQASSGDDSSADRSEDRTDKSDDNGPEYDDDPFNSIDLEQWLSSEAWRLPLTATIKPLSNTVKSECVHQDVRSIRWLGSNDTIHNTASVFSVALSAPMDNPESCRSQLYTIHHYHSHQHDLYEQTVQAYTLLQGHEFKRTGMVRCYGTFEYVDESGRSHYNIVLQHGERNLWDYWKVEERPRTKDGIVKFWTSLRAVADGVLALHKIQILDDGKVLGNHAGIGSENILLVDGVFTLDLCGSLKLADSLGIDHDPKCHGPKRFSSQTYAAPELCDYRCRPSGGTTQASDIWSLNCVFLEVATWVRNGMSELRQFNKHRRQHLPLDSNVPWRPPFHNDGITSEAVRHWILRLHFRGYGDNQITPNMLRLVKQCLLLTDPQKGLPCKLLRTSLDIVISISDMQRTSPDTEKFGLQSTQEVNIPIHWQCPGCKHYHREIRAQLTLSEPRTRRVGRCDMCLEPWVISNQDIKKQELSTAIEAMSRWYRDANRAYAWLADERSVRERSMDELLAAKWFSRRWVLQELVITGRLGWWPDWDERRLAQNGALSSCERDELLLVSWELAMIDQLRRIFEYSFDMKSPIVTMDRKCFFEGFTASFGSHGRKDDLQPGQWRLIFENVHLEYMPDILILVYCAGHSILAGYGSTYFPQYRRLRHEVSRVKHGRVEKRRGSSRIRRNRKSDSSKFGSLRALRAWYPIMLPEG</sequence>
<evidence type="ECO:0008006" key="7">
    <source>
        <dbReference type="Google" id="ProtNLM"/>
    </source>
</evidence>
<dbReference type="Gene3D" id="1.10.510.10">
    <property type="entry name" value="Transferase(Phosphotransferase) domain 1"/>
    <property type="match status" value="1"/>
</dbReference>
<feature type="domain" description="Protein kinase" evidence="3">
    <location>
        <begin position="393"/>
        <end position="716"/>
    </location>
</feature>
<dbReference type="InterPro" id="IPR013087">
    <property type="entry name" value="Znf_C2H2_type"/>
</dbReference>
<dbReference type="GO" id="GO:0005524">
    <property type="term" value="F:ATP binding"/>
    <property type="evidence" value="ECO:0007669"/>
    <property type="project" value="InterPro"/>
</dbReference>
<dbReference type="PANTHER" id="PTHR24359">
    <property type="entry name" value="SERINE/THREONINE-PROTEIN KINASE SBK1"/>
    <property type="match status" value="1"/>
</dbReference>
<dbReference type="SUPFAM" id="SSF56112">
    <property type="entry name" value="Protein kinase-like (PK-like)"/>
    <property type="match status" value="1"/>
</dbReference>
<feature type="region of interest" description="Disordered" evidence="2">
    <location>
        <begin position="295"/>
        <end position="356"/>
    </location>
</feature>
<evidence type="ECO:0000259" key="4">
    <source>
        <dbReference type="PROSITE" id="PS50157"/>
    </source>
</evidence>
<proteinExistence type="predicted"/>
<feature type="domain" description="C2H2-type" evidence="4">
    <location>
        <begin position="211"/>
        <end position="238"/>
    </location>
</feature>
<evidence type="ECO:0000256" key="2">
    <source>
        <dbReference type="SAM" id="MobiDB-lite"/>
    </source>
</evidence>
<dbReference type="PROSITE" id="PS50157">
    <property type="entry name" value="ZINC_FINGER_C2H2_2"/>
    <property type="match status" value="1"/>
</dbReference>
<organism evidence="5 6">
    <name type="scientific">Setomelanomma holmii</name>
    <dbReference type="NCBI Taxonomy" id="210430"/>
    <lineage>
        <taxon>Eukaryota</taxon>
        <taxon>Fungi</taxon>
        <taxon>Dikarya</taxon>
        <taxon>Ascomycota</taxon>
        <taxon>Pezizomycotina</taxon>
        <taxon>Dothideomycetes</taxon>
        <taxon>Pleosporomycetidae</taxon>
        <taxon>Pleosporales</taxon>
        <taxon>Pleosporineae</taxon>
        <taxon>Phaeosphaeriaceae</taxon>
        <taxon>Setomelanomma</taxon>
    </lineage>
</organism>